<gene>
    <name evidence="2" type="ORF">HG535_0D01810</name>
</gene>
<organism evidence="2 3">
    <name type="scientific">Zygotorulaspora mrakii</name>
    <name type="common">Zygosaccharomyces mrakii</name>
    <dbReference type="NCBI Taxonomy" id="42260"/>
    <lineage>
        <taxon>Eukaryota</taxon>
        <taxon>Fungi</taxon>
        <taxon>Dikarya</taxon>
        <taxon>Ascomycota</taxon>
        <taxon>Saccharomycotina</taxon>
        <taxon>Saccharomycetes</taxon>
        <taxon>Saccharomycetales</taxon>
        <taxon>Saccharomycetaceae</taxon>
        <taxon>Zygotorulaspora</taxon>
    </lineage>
</organism>
<name>A0A7H9B1U8_ZYGMR</name>
<dbReference type="KEGG" id="zmk:HG535_0D01810"/>
<keyword evidence="1" id="KW-0472">Membrane</keyword>
<dbReference type="RefSeq" id="XP_037144201.1">
    <property type="nucleotide sequence ID" value="XM_037288306.1"/>
</dbReference>
<dbReference type="EMBL" id="CP058607">
    <property type="protein sequence ID" value="QLG72473.1"/>
    <property type="molecule type" value="Genomic_DNA"/>
</dbReference>
<protein>
    <submittedName>
        <fullName evidence="2">Uncharacterized protein</fullName>
    </submittedName>
</protein>
<dbReference type="AlphaFoldDB" id="A0A7H9B1U8"/>
<dbReference type="OrthoDB" id="4092812at2759"/>
<accession>A0A7H9B1U8</accession>
<dbReference type="Proteomes" id="UP000509704">
    <property type="component" value="Chromosome 4"/>
</dbReference>
<evidence type="ECO:0000313" key="2">
    <source>
        <dbReference type="EMBL" id="QLG72473.1"/>
    </source>
</evidence>
<sequence length="134" mass="15436">MNFYTFLIAFVLVVIFAILLPIVSGIGTFKVEKQQRGSTNAHLKDKRGVKFELSSNTESFGTASSTNRKERNFDIHSRTGLKKRVIGKYDEDPNTYDYDVNEFINEDAEEEKRAQVERLQKFDGSKEKAYEELV</sequence>
<reference evidence="2 3" key="1">
    <citation type="submission" date="2020-07" db="EMBL/GenBank/DDBJ databases">
        <title>The yeast mating-type switching endonuclease HO is a domesticated member of an unorthodox homing genetic element family.</title>
        <authorList>
            <person name="Coughlan A.Y."/>
            <person name="Lombardi L."/>
            <person name="Braun-Galleani S."/>
            <person name="Martos A.R."/>
            <person name="Galeote V."/>
            <person name="Bigey F."/>
            <person name="Dequin S."/>
            <person name="Byrne K.P."/>
            <person name="Wolfe K.H."/>
        </authorList>
    </citation>
    <scope>NUCLEOTIDE SEQUENCE [LARGE SCALE GENOMIC DNA]</scope>
    <source>
        <strain evidence="2 3">NRRL Y-6702</strain>
    </source>
</reference>
<proteinExistence type="predicted"/>
<keyword evidence="1" id="KW-0812">Transmembrane</keyword>
<evidence type="ECO:0000256" key="1">
    <source>
        <dbReference type="SAM" id="Phobius"/>
    </source>
</evidence>
<evidence type="ECO:0000313" key="3">
    <source>
        <dbReference type="Proteomes" id="UP000509704"/>
    </source>
</evidence>
<keyword evidence="3" id="KW-1185">Reference proteome</keyword>
<dbReference type="GeneID" id="59236197"/>
<feature type="transmembrane region" description="Helical" evidence="1">
    <location>
        <begin position="6"/>
        <end position="29"/>
    </location>
</feature>
<keyword evidence="1" id="KW-1133">Transmembrane helix</keyword>